<reference evidence="3" key="1">
    <citation type="submission" date="2015-07" db="EMBL/GenBank/DDBJ databases">
        <authorList>
            <person name="Rodrigo-Torres Lidia"/>
            <person name="Arahal R.David."/>
        </authorList>
    </citation>
    <scope>NUCLEOTIDE SEQUENCE [LARGE SCALE GENOMIC DNA]</scope>
    <source>
        <strain evidence="3">CECT 5096</strain>
    </source>
</reference>
<protein>
    <recommendedName>
        <fullName evidence="1">Peptidase S24/S26A/S26B/S26C domain-containing protein</fullName>
    </recommendedName>
</protein>
<dbReference type="GeneID" id="97672215"/>
<dbReference type="Proteomes" id="UP000049983">
    <property type="component" value="Unassembled WGS sequence"/>
</dbReference>
<dbReference type="SUPFAM" id="SSF51306">
    <property type="entry name" value="LexA/Signal peptidase"/>
    <property type="match status" value="1"/>
</dbReference>
<dbReference type="AlphaFoldDB" id="A0A0M6ZC64"/>
<dbReference type="STRING" id="311410.LA5095_03659"/>
<dbReference type="Gene3D" id="2.10.109.10">
    <property type="entry name" value="Umud Fragment, subunit A"/>
    <property type="match status" value="1"/>
</dbReference>
<dbReference type="OrthoDB" id="528805at2"/>
<keyword evidence="3" id="KW-1185">Reference proteome</keyword>
<name>A0A0M6ZC64_9HYPH</name>
<dbReference type="Pfam" id="PF00717">
    <property type="entry name" value="Peptidase_S24"/>
    <property type="match status" value="1"/>
</dbReference>
<dbReference type="InterPro" id="IPR036286">
    <property type="entry name" value="LexA/Signal_pep-like_sf"/>
</dbReference>
<sequence length="241" mass="26897">MDEQERSLHHKLQKLKERSSLSLRAIAREMGYSQASSIQRYFSSDYPETGLPANFISKLLAVLPGRGDPAITREEVLALADGSVAEIQRKTPDLPKTGVPIVGEVAAGLWMEAALFETENSLESTISYDIRFPAQSQFVVRVRGESLNRIAGNGDLLLCVDYLAAGIELKENDLVLVERSRDNGMTIERTAKRLVSLNGQSELMPESDDPRFQDTIFYREGDVDHTEVKIKAKIIMVFKPL</sequence>
<evidence type="ECO:0000313" key="3">
    <source>
        <dbReference type="Proteomes" id="UP000049983"/>
    </source>
</evidence>
<evidence type="ECO:0000313" key="2">
    <source>
        <dbReference type="EMBL" id="CTQ76931.1"/>
    </source>
</evidence>
<accession>A0A0M6ZC64</accession>
<gene>
    <name evidence="2" type="ORF">LA5096_04941</name>
</gene>
<dbReference type="InterPro" id="IPR015927">
    <property type="entry name" value="Peptidase_S24_S26A/B/C"/>
</dbReference>
<organism evidence="2 3">
    <name type="scientific">Roseibium album</name>
    <dbReference type="NCBI Taxonomy" id="311410"/>
    <lineage>
        <taxon>Bacteria</taxon>
        <taxon>Pseudomonadati</taxon>
        <taxon>Pseudomonadota</taxon>
        <taxon>Alphaproteobacteria</taxon>
        <taxon>Hyphomicrobiales</taxon>
        <taxon>Stappiaceae</taxon>
        <taxon>Roseibium</taxon>
    </lineage>
</organism>
<proteinExistence type="predicted"/>
<dbReference type="RefSeq" id="WP_055117484.1">
    <property type="nucleotide sequence ID" value="NZ_CANKXR010000004.1"/>
</dbReference>
<feature type="domain" description="Peptidase S24/S26A/S26B/S26C" evidence="1">
    <location>
        <begin position="100"/>
        <end position="232"/>
    </location>
</feature>
<dbReference type="EMBL" id="CXWC01000013">
    <property type="protein sequence ID" value="CTQ76931.1"/>
    <property type="molecule type" value="Genomic_DNA"/>
</dbReference>
<evidence type="ECO:0000259" key="1">
    <source>
        <dbReference type="Pfam" id="PF00717"/>
    </source>
</evidence>